<proteinExistence type="predicted"/>
<gene>
    <name evidence="1" type="ORF">EOS_35540</name>
</gene>
<evidence type="ECO:0000313" key="2">
    <source>
        <dbReference type="Proteomes" id="UP000035963"/>
    </source>
</evidence>
<sequence length="113" mass="11498">MDIDAIQAIAKQATQQATDAVMPQQADIDAFTAAMNNKGADGPERALGKASEQAVGEVQKNLGDAAALAGKLMDPASMLMVQKSIAGVSVAVELSAKVAGSVSQAINKLVTMQ</sequence>
<organism evidence="1 2">
    <name type="scientific">Caballeronia mineralivorans PML1(12)</name>
    <dbReference type="NCBI Taxonomy" id="908627"/>
    <lineage>
        <taxon>Bacteria</taxon>
        <taxon>Pseudomonadati</taxon>
        <taxon>Pseudomonadota</taxon>
        <taxon>Betaproteobacteria</taxon>
        <taxon>Burkholderiales</taxon>
        <taxon>Burkholderiaceae</taxon>
        <taxon>Caballeronia</taxon>
    </lineage>
</organism>
<accession>A0A0J1CL50</accession>
<protein>
    <recommendedName>
        <fullName evidence="3">EscI/YscI/HrpB family type III secretion system inner rod protein</fullName>
    </recommendedName>
</protein>
<dbReference type="Proteomes" id="UP000035963">
    <property type="component" value="Unassembled WGS sequence"/>
</dbReference>
<dbReference type="GO" id="GO:0030254">
    <property type="term" value="P:protein secretion by the type III secretion system"/>
    <property type="evidence" value="ECO:0007669"/>
    <property type="project" value="InterPro"/>
</dbReference>
<dbReference type="OrthoDB" id="9135852at2"/>
<name>A0A0J1CL50_9BURK</name>
<dbReference type="Pfam" id="PF17001">
    <property type="entry name" value="T3SS_basalb_I"/>
    <property type="match status" value="1"/>
</dbReference>
<dbReference type="AlphaFoldDB" id="A0A0J1CL50"/>
<evidence type="ECO:0000313" key="1">
    <source>
        <dbReference type="EMBL" id="KLU21490.1"/>
    </source>
</evidence>
<dbReference type="NCBIfam" id="TIGR02497">
    <property type="entry name" value="yscI_hrpB_dom"/>
    <property type="match status" value="1"/>
</dbReference>
<keyword evidence="2" id="KW-1185">Reference proteome</keyword>
<dbReference type="PATRIC" id="fig|908627.4.peg.7950"/>
<dbReference type="RefSeq" id="WP_047896904.1">
    <property type="nucleotide sequence ID" value="NZ_AEJF01000214.1"/>
</dbReference>
<reference evidence="1 2" key="1">
    <citation type="journal article" date="2015" name="Genome Announc.">
        <title>Draft Genome Sequence of Burkholderia sp. Strain PML1(12), an Ectomycorrhizosphere-Inhabiting Bacterium with Effective Mineral-Weathering Ability.</title>
        <authorList>
            <person name="Uroz S."/>
            <person name="Oger P."/>
        </authorList>
    </citation>
    <scope>NUCLEOTIDE SEQUENCE [LARGE SCALE GENOMIC DNA]</scope>
    <source>
        <strain evidence="2">PML1(12)</strain>
    </source>
</reference>
<dbReference type="EMBL" id="AEJF01000214">
    <property type="protein sequence ID" value="KLU21490.1"/>
    <property type="molecule type" value="Genomic_DNA"/>
</dbReference>
<comment type="caution">
    <text evidence="1">The sequence shown here is derived from an EMBL/GenBank/DDBJ whole genome shotgun (WGS) entry which is preliminary data.</text>
</comment>
<evidence type="ECO:0008006" key="3">
    <source>
        <dbReference type="Google" id="ProtNLM"/>
    </source>
</evidence>
<dbReference type="InterPro" id="IPR012670">
    <property type="entry name" value="T3SS_YscI/HrpB"/>
</dbReference>